<gene>
    <name evidence="2" type="ORF">BHM03_00026178</name>
</gene>
<accession>A0A445MH80</accession>
<evidence type="ECO:0000256" key="1">
    <source>
        <dbReference type="SAM" id="MobiDB-lite"/>
    </source>
</evidence>
<feature type="compositionally biased region" description="Basic and acidic residues" evidence="1">
    <location>
        <begin position="61"/>
        <end position="74"/>
    </location>
</feature>
<organism evidence="2">
    <name type="scientific">Ensete ventricosum</name>
    <name type="common">Abyssinian banana</name>
    <name type="synonym">Musa ensete</name>
    <dbReference type="NCBI Taxonomy" id="4639"/>
    <lineage>
        <taxon>Eukaryota</taxon>
        <taxon>Viridiplantae</taxon>
        <taxon>Streptophyta</taxon>
        <taxon>Embryophyta</taxon>
        <taxon>Tracheophyta</taxon>
        <taxon>Spermatophyta</taxon>
        <taxon>Magnoliopsida</taxon>
        <taxon>Liliopsida</taxon>
        <taxon>Zingiberales</taxon>
        <taxon>Musaceae</taxon>
        <taxon>Ensete</taxon>
    </lineage>
</organism>
<dbReference type="AlphaFoldDB" id="A0A445MH80"/>
<feature type="region of interest" description="Disordered" evidence="1">
    <location>
        <begin position="125"/>
        <end position="144"/>
    </location>
</feature>
<evidence type="ECO:0000313" key="2">
    <source>
        <dbReference type="EMBL" id="RZR73599.1"/>
    </source>
</evidence>
<proteinExistence type="predicted"/>
<protein>
    <submittedName>
        <fullName evidence="2">Uncharacterized protein</fullName>
    </submittedName>
</protein>
<dbReference type="Proteomes" id="UP000290560">
    <property type="component" value="Unassembled WGS sequence"/>
</dbReference>
<sequence length="144" mass="15854">MILSLDGGRKQGLQHSWVPPVLCSTTGSGCFYLVIARNRSVTVDFDHPHPLSGSINRGRRKKEEEGEEKGEPRDPIPLSLDDPDLSPVGRRSLGRLENKLRRHERPGNASLKCVAWSTLEALGPHLASPKHPGERPSAYLNCCS</sequence>
<name>A0A445MH80_ENSVE</name>
<dbReference type="EMBL" id="KV875964">
    <property type="protein sequence ID" value="RZR73599.1"/>
    <property type="molecule type" value="Genomic_DNA"/>
</dbReference>
<feature type="region of interest" description="Disordered" evidence="1">
    <location>
        <begin position="44"/>
        <end position="101"/>
    </location>
</feature>
<reference evidence="2" key="1">
    <citation type="journal article" date="2018" name="Data Brief">
        <title>Genome sequence data from 17 accessions of Ensete ventricosum, a staple food crop for millions in Ethiopia.</title>
        <authorList>
            <person name="Yemataw Z."/>
            <person name="Muzemil S."/>
            <person name="Ambachew D."/>
            <person name="Tripathi L."/>
            <person name="Tesfaye K."/>
            <person name="Chala A."/>
            <person name="Farbos A."/>
            <person name="O'Neill P."/>
            <person name="Moore K."/>
            <person name="Grant M."/>
            <person name="Studholme D.J."/>
        </authorList>
    </citation>
    <scope>NUCLEOTIDE SEQUENCE [LARGE SCALE GENOMIC DNA]</scope>
    <source>
        <tissue evidence="2">Leaf</tissue>
    </source>
</reference>